<dbReference type="RefSeq" id="WP_101815138.1">
    <property type="nucleotide sequence ID" value="NZ_PJZF01000003.1"/>
</dbReference>
<accession>A0A2N5EDV6</accession>
<gene>
    <name evidence="1" type="ORF">CYR55_05445</name>
</gene>
<dbReference type="Proteomes" id="UP000234240">
    <property type="component" value="Unassembled WGS sequence"/>
</dbReference>
<comment type="caution">
    <text evidence="1">The sequence shown here is derived from an EMBL/GenBank/DDBJ whole genome shotgun (WGS) entry which is preliminary data.</text>
</comment>
<dbReference type="EMBL" id="PJZF01000003">
    <property type="protein sequence ID" value="PLR40725.1"/>
    <property type="molecule type" value="Genomic_DNA"/>
</dbReference>
<keyword evidence="2" id="KW-1185">Reference proteome</keyword>
<evidence type="ECO:0000313" key="1">
    <source>
        <dbReference type="EMBL" id="PLR40725.1"/>
    </source>
</evidence>
<sequence length="92" mass="10633">MVDSMHYTVRKKYQFKVKNLNAYLFESDGGGWFSAVRSPDDVCLEVGDVIKHYSANQWRDKEEKTLTIDPDLKCSTYQEADAKFAAWVDEDS</sequence>
<dbReference type="AlphaFoldDB" id="A0A2N5EDV6"/>
<proteinExistence type="predicted"/>
<reference evidence="1 2" key="1">
    <citation type="submission" date="2017-12" db="EMBL/GenBank/DDBJ databases">
        <title>Characterization of six clinical isolates of Enterochimera gen. nov., a novel genus of the Yersiniaciae family and the three species Enterochimera arupensis sp. nov., Enterochimera coloradensis sp. nov, and Enterochimera californica sp. nov.</title>
        <authorList>
            <person name="Rossi A."/>
            <person name="Fisher M."/>
        </authorList>
    </citation>
    <scope>NUCLEOTIDE SEQUENCE [LARGE SCALE GENOMIC DNA]</scope>
    <source>
        <strain evidence="2">2015-Iso6</strain>
    </source>
</reference>
<evidence type="ECO:0000313" key="2">
    <source>
        <dbReference type="Proteomes" id="UP000234240"/>
    </source>
</evidence>
<protein>
    <submittedName>
        <fullName evidence="1">Uncharacterized protein</fullName>
    </submittedName>
</protein>
<organism evidence="1 2">
    <name type="scientific">Chimaeribacter californicus</name>
    <dbReference type="NCBI Taxonomy" id="2060067"/>
    <lineage>
        <taxon>Bacteria</taxon>
        <taxon>Pseudomonadati</taxon>
        <taxon>Pseudomonadota</taxon>
        <taxon>Gammaproteobacteria</taxon>
        <taxon>Enterobacterales</taxon>
        <taxon>Yersiniaceae</taxon>
        <taxon>Chimaeribacter</taxon>
    </lineage>
</organism>
<name>A0A2N5EDV6_9GAMM</name>